<feature type="domain" description="DUF1731" evidence="3">
    <location>
        <begin position="220"/>
        <end position="270"/>
    </location>
</feature>
<dbReference type="Pfam" id="PF01370">
    <property type="entry name" value="Epimerase"/>
    <property type="match status" value="1"/>
</dbReference>
<dbReference type="Pfam" id="PF08338">
    <property type="entry name" value="DUF1731"/>
    <property type="match status" value="1"/>
</dbReference>
<dbReference type="PANTHER" id="PTHR11092">
    <property type="entry name" value="SUGAR NUCLEOTIDE EPIMERASE RELATED"/>
    <property type="match status" value="1"/>
</dbReference>
<evidence type="ECO:0000313" key="4">
    <source>
        <dbReference type="EMBL" id="GGE55434.1"/>
    </source>
</evidence>
<evidence type="ECO:0000259" key="3">
    <source>
        <dbReference type="Pfam" id="PF08338"/>
    </source>
</evidence>
<evidence type="ECO:0000256" key="1">
    <source>
        <dbReference type="ARBA" id="ARBA00009353"/>
    </source>
</evidence>
<dbReference type="InterPro" id="IPR036291">
    <property type="entry name" value="NAD(P)-bd_dom_sf"/>
</dbReference>
<name>A0A8J3E0S9_9BACL</name>
<dbReference type="InterPro" id="IPR001509">
    <property type="entry name" value="Epimerase_deHydtase"/>
</dbReference>
<feature type="domain" description="NAD-dependent epimerase/dehydratase" evidence="2">
    <location>
        <begin position="8"/>
        <end position="193"/>
    </location>
</feature>
<evidence type="ECO:0000313" key="5">
    <source>
        <dbReference type="Proteomes" id="UP000628775"/>
    </source>
</evidence>
<dbReference type="Gene3D" id="3.40.50.720">
    <property type="entry name" value="NAD(P)-binding Rossmann-like Domain"/>
    <property type="match status" value="1"/>
</dbReference>
<evidence type="ECO:0000259" key="2">
    <source>
        <dbReference type="Pfam" id="PF01370"/>
    </source>
</evidence>
<accession>A0A8J3E0S9</accession>
<proteinExistence type="inferred from homology"/>
<dbReference type="Proteomes" id="UP000628775">
    <property type="component" value="Unassembled WGS sequence"/>
</dbReference>
<dbReference type="PANTHER" id="PTHR11092:SF0">
    <property type="entry name" value="EPIMERASE FAMILY PROTEIN SDR39U1"/>
    <property type="match status" value="1"/>
</dbReference>
<dbReference type="InterPro" id="IPR010099">
    <property type="entry name" value="SDR39U1"/>
</dbReference>
<keyword evidence="5" id="KW-1185">Reference proteome</keyword>
<dbReference type="EMBL" id="BMIR01000030">
    <property type="protein sequence ID" value="GGE55434.1"/>
    <property type="molecule type" value="Genomic_DNA"/>
</dbReference>
<comment type="caution">
    <text evidence="4">The sequence shown here is derived from an EMBL/GenBank/DDBJ whole genome shotgun (WGS) entry which is preliminary data.</text>
</comment>
<sequence length="271" mass="30413">MTRGVTREENHLHYVHWDAKERGDWWQAIEGCEILLNLTGKSIHCVYNETNREVLLRSRIDAVKALQEYVLTTTHPPRLFIQASAVGRYGNTYEPCTEGAPVGKGFLAELCKRWEETFFHHDLPATRQVVLRIGLVLGKSGGALEPLKKLTKYHLGGTVGSGKQVMSWIHSDDLQQILLYVIENDQCTGAYNACAPMPVTNKVFMKRLRTVMHKTFALPAPAFLVKIGAPLVLRTDSSIALEGTYSLPTRLLKSGFAFTYKELKTALEDLV</sequence>
<reference evidence="4" key="2">
    <citation type="submission" date="2020-09" db="EMBL/GenBank/DDBJ databases">
        <authorList>
            <person name="Sun Q."/>
            <person name="Zhou Y."/>
        </authorList>
    </citation>
    <scope>NUCLEOTIDE SEQUENCE</scope>
    <source>
        <strain evidence="4">CGMCC 1.15371</strain>
    </source>
</reference>
<dbReference type="SUPFAM" id="SSF51735">
    <property type="entry name" value="NAD(P)-binding Rossmann-fold domains"/>
    <property type="match status" value="1"/>
</dbReference>
<dbReference type="NCBIfam" id="TIGR01777">
    <property type="entry name" value="yfcH"/>
    <property type="match status" value="1"/>
</dbReference>
<dbReference type="InterPro" id="IPR013549">
    <property type="entry name" value="DUF1731"/>
</dbReference>
<comment type="similarity">
    <text evidence="1">Belongs to the NAD(P)-dependent epimerase/dehydratase family. SDR39U1 subfamily.</text>
</comment>
<dbReference type="AlphaFoldDB" id="A0A8J3E0S9"/>
<gene>
    <name evidence="4" type="ORF">GCM10011391_38050</name>
</gene>
<reference evidence="4" key="1">
    <citation type="journal article" date="2014" name="Int. J. Syst. Evol. Microbiol.">
        <title>Complete genome sequence of Corynebacterium casei LMG S-19264T (=DSM 44701T), isolated from a smear-ripened cheese.</title>
        <authorList>
            <consortium name="US DOE Joint Genome Institute (JGI-PGF)"/>
            <person name="Walter F."/>
            <person name="Albersmeier A."/>
            <person name="Kalinowski J."/>
            <person name="Ruckert C."/>
        </authorList>
    </citation>
    <scope>NUCLEOTIDE SEQUENCE</scope>
    <source>
        <strain evidence="4">CGMCC 1.15371</strain>
    </source>
</reference>
<organism evidence="4 5">
    <name type="scientific">Pullulanibacillus camelliae</name>
    <dbReference type="NCBI Taxonomy" id="1707096"/>
    <lineage>
        <taxon>Bacteria</taxon>
        <taxon>Bacillati</taxon>
        <taxon>Bacillota</taxon>
        <taxon>Bacilli</taxon>
        <taxon>Bacillales</taxon>
        <taxon>Sporolactobacillaceae</taxon>
        <taxon>Pullulanibacillus</taxon>
    </lineage>
</organism>
<protein>
    <submittedName>
        <fullName evidence="4">Epimerase</fullName>
    </submittedName>
</protein>